<feature type="domain" description="Methyltransferase" evidence="1">
    <location>
        <begin position="51"/>
        <end position="152"/>
    </location>
</feature>
<proteinExistence type="predicted"/>
<dbReference type="Proteomes" id="UP000540423">
    <property type="component" value="Unassembled WGS sequence"/>
</dbReference>
<dbReference type="EMBL" id="JACHEM010000027">
    <property type="protein sequence ID" value="MBB6439709.1"/>
    <property type="molecule type" value="Genomic_DNA"/>
</dbReference>
<dbReference type="AlphaFoldDB" id="A0A7X0LTS8"/>
<dbReference type="CDD" id="cd02440">
    <property type="entry name" value="AdoMet_MTases"/>
    <property type="match status" value="1"/>
</dbReference>
<evidence type="ECO:0000313" key="3">
    <source>
        <dbReference type="Proteomes" id="UP000540423"/>
    </source>
</evidence>
<dbReference type="SUPFAM" id="SSF53335">
    <property type="entry name" value="S-adenosyl-L-methionine-dependent methyltransferases"/>
    <property type="match status" value="1"/>
</dbReference>
<dbReference type="InterPro" id="IPR041698">
    <property type="entry name" value="Methyltransf_25"/>
</dbReference>
<reference evidence="2 3" key="1">
    <citation type="submission" date="2020-08" db="EMBL/GenBank/DDBJ databases">
        <title>Genomic Encyclopedia of Type Strains, Phase IV (KMG-IV): sequencing the most valuable type-strain genomes for metagenomic binning, comparative biology and taxonomic classification.</title>
        <authorList>
            <person name="Goeker M."/>
        </authorList>
    </citation>
    <scope>NUCLEOTIDE SEQUENCE [LARGE SCALE GENOMIC DNA]</scope>
    <source>
        <strain evidence="2 3">DSM 40141</strain>
    </source>
</reference>
<protein>
    <submittedName>
        <fullName evidence="2">SAM-dependent methyltransferase</fullName>
    </submittedName>
</protein>
<keyword evidence="2" id="KW-0808">Transferase</keyword>
<sequence>MTTATDHYDRLLAEHYTWMLGGDLENTAAAQEELLGGLGLAAPPEAEAAAVDLGCGPGPQSLALSRLGYTSITAVDTSKHLLDELVANTRRAGLTEAVHPVHDDIRGILPRLAAPGSLAAVVCMGDTLPHLPDRSDVQNLVADTARALRPAGSFVATYRDLTGELTGPDRFIPVRSTTDRILTCFLDYVDDDTVQVHDLLHTRQDGGWNLTASSYPKLRLAPQWLTDQCTASGLDVRYHAVGPRGLQVLHAVKPS</sequence>
<keyword evidence="2" id="KW-0489">Methyltransferase</keyword>
<dbReference type="GO" id="GO:0032259">
    <property type="term" value="P:methylation"/>
    <property type="evidence" value="ECO:0007669"/>
    <property type="project" value="UniProtKB-KW"/>
</dbReference>
<dbReference type="RefSeq" id="WP_185036229.1">
    <property type="nucleotide sequence ID" value="NZ_BNBN01000006.1"/>
</dbReference>
<evidence type="ECO:0000259" key="1">
    <source>
        <dbReference type="Pfam" id="PF13649"/>
    </source>
</evidence>
<gene>
    <name evidence="2" type="ORF">HNQ79_006221</name>
</gene>
<evidence type="ECO:0000313" key="2">
    <source>
        <dbReference type="EMBL" id="MBB6439709.1"/>
    </source>
</evidence>
<dbReference type="InterPro" id="IPR029063">
    <property type="entry name" value="SAM-dependent_MTases_sf"/>
</dbReference>
<dbReference type="Gene3D" id="3.40.50.150">
    <property type="entry name" value="Vaccinia Virus protein VP39"/>
    <property type="match status" value="1"/>
</dbReference>
<comment type="caution">
    <text evidence="2">The sequence shown here is derived from an EMBL/GenBank/DDBJ whole genome shotgun (WGS) entry which is preliminary data.</text>
</comment>
<keyword evidence="3" id="KW-1185">Reference proteome</keyword>
<dbReference type="GO" id="GO:0008168">
    <property type="term" value="F:methyltransferase activity"/>
    <property type="evidence" value="ECO:0007669"/>
    <property type="project" value="UniProtKB-KW"/>
</dbReference>
<organism evidence="2 3">
    <name type="scientific">Streptomyces candidus</name>
    <dbReference type="NCBI Taxonomy" id="67283"/>
    <lineage>
        <taxon>Bacteria</taxon>
        <taxon>Bacillati</taxon>
        <taxon>Actinomycetota</taxon>
        <taxon>Actinomycetes</taxon>
        <taxon>Kitasatosporales</taxon>
        <taxon>Streptomycetaceae</taxon>
        <taxon>Streptomyces</taxon>
    </lineage>
</organism>
<name>A0A7X0LTS8_9ACTN</name>
<accession>A0A7X0LTS8</accession>
<dbReference type="Pfam" id="PF13649">
    <property type="entry name" value="Methyltransf_25"/>
    <property type="match status" value="1"/>
</dbReference>